<evidence type="ECO:0000313" key="2">
    <source>
        <dbReference type="Proteomes" id="UP000518300"/>
    </source>
</evidence>
<organism evidence="1 2">
    <name type="scientific">Pyxidicoccus fallax</name>
    <dbReference type="NCBI Taxonomy" id="394095"/>
    <lineage>
        <taxon>Bacteria</taxon>
        <taxon>Pseudomonadati</taxon>
        <taxon>Myxococcota</taxon>
        <taxon>Myxococcia</taxon>
        <taxon>Myxococcales</taxon>
        <taxon>Cystobacterineae</taxon>
        <taxon>Myxococcaceae</taxon>
        <taxon>Pyxidicoccus</taxon>
    </lineage>
</organism>
<dbReference type="EMBL" id="JABBJJ010000413">
    <property type="protein sequence ID" value="NMO22362.1"/>
    <property type="molecule type" value="Genomic_DNA"/>
</dbReference>
<accession>A0A848LXU3</accession>
<evidence type="ECO:0000313" key="1">
    <source>
        <dbReference type="EMBL" id="NMO22362.1"/>
    </source>
</evidence>
<dbReference type="RefSeq" id="WP_169351508.1">
    <property type="nucleotide sequence ID" value="NZ_JABBJJ010000413.1"/>
</dbReference>
<dbReference type="Proteomes" id="UP000518300">
    <property type="component" value="Unassembled WGS sequence"/>
</dbReference>
<proteinExistence type="predicted"/>
<comment type="caution">
    <text evidence="1">The sequence shown here is derived from an EMBL/GenBank/DDBJ whole genome shotgun (WGS) entry which is preliminary data.</text>
</comment>
<gene>
    <name evidence="1" type="ORF">HG543_47025</name>
</gene>
<protein>
    <submittedName>
        <fullName evidence="1">Uncharacterized protein</fullName>
    </submittedName>
</protein>
<dbReference type="AlphaFoldDB" id="A0A848LXU3"/>
<reference evidence="1 2" key="1">
    <citation type="submission" date="2020-04" db="EMBL/GenBank/DDBJ databases">
        <title>Draft genome of Pyxidicoccus fallax type strain.</title>
        <authorList>
            <person name="Whitworth D.E."/>
        </authorList>
    </citation>
    <scope>NUCLEOTIDE SEQUENCE [LARGE SCALE GENOMIC DNA]</scope>
    <source>
        <strain evidence="1 2">DSM 14698</strain>
    </source>
</reference>
<keyword evidence="2" id="KW-1185">Reference proteome</keyword>
<sequence>MLVIVPVFLYALFLDDLLRYKLEGQEAAVTTIWDYTVQDYGSPPAKGDDGGKFVGFGLVQGYARQMYCDHESGIDSFGPGKGPECEDDEEHHQSVVAHACWLNPGAQEVECQLGGGVGEYGVDQHQSYMSTYGRGGLIRCSARLGVQNYLLQHEFLTEFSNVDLAREKQDRGAGIHNNAKKGTYAGGTEGNIYLLPWERMSILTDTWALTRQVDIRPGQTSSEGPAETTDVAGAPDDLYERVLHLYEHQSNQGFQDMQSEAVDFVQEAIDDKLLADGMAITDSTPPGDDPRKPSIGMIPHREGAAAPEETIKQKGSDEKYFSSEWRDWGQDNNKRSYDARGNWYMGCNREESC</sequence>
<name>A0A848LXU3_9BACT</name>